<evidence type="ECO:0008006" key="4">
    <source>
        <dbReference type="Google" id="ProtNLM"/>
    </source>
</evidence>
<evidence type="ECO:0000313" key="3">
    <source>
        <dbReference type="Proteomes" id="UP000693981"/>
    </source>
</evidence>
<feature type="transmembrane region" description="Helical" evidence="1">
    <location>
        <begin position="124"/>
        <end position="144"/>
    </location>
</feature>
<protein>
    <recommendedName>
        <fullName evidence="4">Transmembrane protein</fullName>
    </recommendedName>
</protein>
<dbReference type="Proteomes" id="UP000693981">
    <property type="component" value="Unassembled WGS sequence"/>
</dbReference>
<keyword evidence="1" id="KW-0812">Transmembrane</keyword>
<keyword evidence="3" id="KW-1185">Reference proteome</keyword>
<name>A0A8T1WUK8_9STRA</name>
<feature type="transmembrane region" description="Helical" evidence="1">
    <location>
        <begin position="43"/>
        <end position="65"/>
    </location>
</feature>
<keyword evidence="1" id="KW-0472">Membrane</keyword>
<feature type="transmembrane region" description="Helical" evidence="1">
    <location>
        <begin position="205"/>
        <end position="234"/>
    </location>
</feature>
<reference evidence="2" key="1">
    <citation type="submission" date="2021-02" db="EMBL/GenBank/DDBJ databases">
        <authorList>
            <person name="Palmer J.M."/>
        </authorList>
    </citation>
    <scope>NUCLEOTIDE SEQUENCE</scope>
    <source>
        <strain evidence="2">SCRP23</strain>
    </source>
</reference>
<feature type="transmembrane region" description="Helical" evidence="1">
    <location>
        <begin position="99"/>
        <end position="118"/>
    </location>
</feature>
<organism evidence="2 3">
    <name type="scientific">Phytophthora boehmeriae</name>
    <dbReference type="NCBI Taxonomy" id="109152"/>
    <lineage>
        <taxon>Eukaryota</taxon>
        <taxon>Sar</taxon>
        <taxon>Stramenopiles</taxon>
        <taxon>Oomycota</taxon>
        <taxon>Peronosporomycetes</taxon>
        <taxon>Peronosporales</taxon>
        <taxon>Peronosporaceae</taxon>
        <taxon>Phytophthora</taxon>
    </lineage>
</organism>
<dbReference type="AlphaFoldDB" id="A0A8T1WUK8"/>
<evidence type="ECO:0000313" key="2">
    <source>
        <dbReference type="EMBL" id="KAG7397136.1"/>
    </source>
</evidence>
<accession>A0A8T1WUK8</accession>
<proteinExistence type="predicted"/>
<comment type="caution">
    <text evidence="2">The sequence shown here is derived from an EMBL/GenBank/DDBJ whole genome shotgun (WGS) entry which is preliminary data.</text>
</comment>
<evidence type="ECO:0000256" key="1">
    <source>
        <dbReference type="SAM" id="Phobius"/>
    </source>
</evidence>
<keyword evidence="1" id="KW-1133">Transmembrane helix</keyword>
<dbReference type="OrthoDB" id="125087at2759"/>
<feature type="transmembrane region" description="Helical" evidence="1">
    <location>
        <begin position="254"/>
        <end position="279"/>
    </location>
</feature>
<gene>
    <name evidence="2" type="ORF">PHYBOEH_001185</name>
</gene>
<sequence length="311" mass="33571">MDPFFAKLISTTPTTKSSGWSKFRSKLKGGCTGLKPPLKQAGILFAFHLLNALVGIGGVIVAMFVLVAIAFWLVLVITGAPVVIIVRLVLLFRPKGLRYLAFATLGALFIYAVVWNVYILFVPFVISGAYAGTANFTLFGGLIFRSMVRADVGAANFVKPAMPFKLSTEEKIEALDVDASFDLDKLEGFSVPYCVRANCRAWATVLYIAVVKVIIGAASVVVVILIVILPLLSLCTGGSDPFVGEWMTFDDKPWGYVGTVLSLWVAGAIGLVVVAGISVKLTSCVCGTKDDDLLELTFDTCFFRVGRPRYD</sequence>
<feature type="transmembrane region" description="Helical" evidence="1">
    <location>
        <begin position="71"/>
        <end position="92"/>
    </location>
</feature>
<dbReference type="EMBL" id="JAGDFL010000124">
    <property type="protein sequence ID" value="KAG7397136.1"/>
    <property type="molecule type" value="Genomic_DNA"/>
</dbReference>